<organism evidence="1">
    <name type="scientific">Bactrocera dorsalis</name>
    <name type="common">Oriental fruit fly</name>
    <name type="synonym">Dacus dorsalis</name>
    <dbReference type="NCBI Taxonomy" id="27457"/>
    <lineage>
        <taxon>Eukaryota</taxon>
        <taxon>Metazoa</taxon>
        <taxon>Ecdysozoa</taxon>
        <taxon>Arthropoda</taxon>
        <taxon>Hexapoda</taxon>
        <taxon>Insecta</taxon>
        <taxon>Pterygota</taxon>
        <taxon>Neoptera</taxon>
        <taxon>Endopterygota</taxon>
        <taxon>Diptera</taxon>
        <taxon>Brachycera</taxon>
        <taxon>Muscomorpha</taxon>
        <taxon>Tephritoidea</taxon>
        <taxon>Tephritidae</taxon>
        <taxon>Bactrocera</taxon>
        <taxon>Bactrocera</taxon>
    </lineage>
</organism>
<protein>
    <submittedName>
        <fullName evidence="1">Uncharacterized protein</fullName>
    </submittedName>
</protein>
<accession>A0A034WLP8</accession>
<name>A0A034WLP8_BACDO</name>
<dbReference type="AlphaFoldDB" id="A0A034WLP8"/>
<reference evidence="1" key="1">
    <citation type="journal article" date="2014" name="BMC Genomics">
        <title>Characterizing the developmental transcriptome of the oriental fruit fly, Bactrocera dorsalis (Diptera: Tephritidae) through comparative genomic analysis with Drosophila melanogaster utilizing modENCODE datasets.</title>
        <authorList>
            <person name="Geib S.M."/>
            <person name="Calla B."/>
            <person name="Hall B."/>
            <person name="Hou S."/>
            <person name="Manoukis N.C."/>
        </authorList>
    </citation>
    <scope>NUCLEOTIDE SEQUENCE</scope>
    <source>
        <strain evidence="1">Punador</strain>
    </source>
</reference>
<feature type="non-terminal residue" evidence="1">
    <location>
        <position position="1"/>
    </location>
</feature>
<proteinExistence type="predicted"/>
<evidence type="ECO:0000313" key="1">
    <source>
        <dbReference type="EMBL" id="JAC55584.1"/>
    </source>
</evidence>
<sequence>LFADCSSMLANIVLRQCRHTFSIDVLRPEAYLCIQYVCIEVTDSGENERQSTRVTKHSSSCGMPTNTSGCGCSLVLSGKLAALVGFSIERSVLTVASIYILQSCFFATVSFDAIQLWFSHNKSCPSFRSQLTLL</sequence>
<dbReference type="EMBL" id="GAKP01003368">
    <property type="protein sequence ID" value="JAC55584.1"/>
    <property type="molecule type" value="Transcribed_RNA"/>
</dbReference>